<evidence type="ECO:0000313" key="2">
    <source>
        <dbReference type="EMBL" id="GLB39072.1"/>
    </source>
</evidence>
<feature type="region of interest" description="Disordered" evidence="1">
    <location>
        <begin position="366"/>
        <end position="477"/>
    </location>
</feature>
<sequence>MTFHPSYSTTNMYPGYTPFGFEESYFEGPPTPSPLDTLASTRTYTPLSHQASFEGSAETVAAASTAGPSTVYQMATPQMYMPSTPMEFPPTTNNLPNAYALGYNGSNQVVPPPSNSHGQLFVAHPAGTSSQINPAYNLYQPARMPPPSSPTYQLTTIDPAATVARPGSVPPQAIMQYGLTAVNPSTMGSVPVFAYNAIQPSIGIVNSDPGSPVPSAETPDVVSGSSQPSGAVKGLQWKNPMVPANPAPPVAHVPTEGKRRTSTSKGKGKGKKRSRGSSEAEEERGALNPTSSQLEGTATANVEFINTSGAPAKKQKRISADQSTPIPGQHCYRCKKNFARPDTLARHLRADRCKVDSAPITAMTEAKAPTIVEGSSNGGQSGSTTTFQMESTAGGSSAPVAADNNTQPNAQRPVREEAGDHQDPPPGSMANPITIPPSPPVPEFSAQVVPHKHVAPPARTNGKHGEDAAQGNGLTTTPKMSDVSIAAAKQVAQGYALPMNACIPSVQSGGAGYVTQMAYSQTPGTSRAIQYSQPSYGLPAGSDSQQYFRSDHQQQYNLSGADQGAHVGTSVAHAQPPYGGPRASTGTVAPHAGGFYHPAQSGVPHHRGEPNPPAPYIPSAGPSGQTPAGYYMPPAAHQASFSPQNTASNAHQRFNFTYPRPATQPYPQQPKPHVQQSQTSSSAQQPEQHPTPANRQTDVGHVELVNPSFSPPGEEVVVDAPQHQAQVGEYQSNDRLHDSTNTHTEDTYVHSQALLHQNLFTNSFVDRGGAGPDPAAAHPAPPSQQQARKRRTVKHSRLGGGNTSHVGFENTQPVIPRPAVNQLNRGRPSQGQLSTSSVQVSSKPVRHTFKGLPVGIALPIIAVPGACEIFSSSKMEPSDEEDNGADSDDGLFTDRACASTK</sequence>
<comment type="caution">
    <text evidence="2">The sequence shown here is derived from an EMBL/GenBank/DDBJ whole genome shotgun (WGS) entry which is preliminary data.</text>
</comment>
<organism evidence="2 3">
    <name type="scientific">Lyophyllum shimeji</name>
    <name type="common">Hon-shimeji</name>
    <name type="synonym">Tricholoma shimeji</name>
    <dbReference type="NCBI Taxonomy" id="47721"/>
    <lineage>
        <taxon>Eukaryota</taxon>
        <taxon>Fungi</taxon>
        <taxon>Dikarya</taxon>
        <taxon>Basidiomycota</taxon>
        <taxon>Agaricomycotina</taxon>
        <taxon>Agaricomycetes</taxon>
        <taxon>Agaricomycetidae</taxon>
        <taxon>Agaricales</taxon>
        <taxon>Tricholomatineae</taxon>
        <taxon>Lyophyllaceae</taxon>
        <taxon>Lyophyllum</taxon>
    </lineage>
</organism>
<evidence type="ECO:0000313" key="3">
    <source>
        <dbReference type="Proteomes" id="UP001063166"/>
    </source>
</evidence>
<accession>A0A9P3UN89</accession>
<feature type="compositionally biased region" description="Basic residues" evidence="1">
    <location>
        <begin position="787"/>
        <end position="797"/>
    </location>
</feature>
<feature type="region of interest" description="Disordered" evidence="1">
    <location>
        <begin position="206"/>
        <end position="296"/>
    </location>
</feature>
<dbReference type="EMBL" id="BRPK01000006">
    <property type="protein sequence ID" value="GLB39072.1"/>
    <property type="molecule type" value="Genomic_DNA"/>
</dbReference>
<name>A0A9P3UN89_LYOSH</name>
<feature type="region of interest" description="Disordered" evidence="1">
    <location>
        <begin position="872"/>
        <end position="901"/>
    </location>
</feature>
<dbReference type="Proteomes" id="UP001063166">
    <property type="component" value="Unassembled WGS sequence"/>
</dbReference>
<feature type="compositionally biased region" description="Basic and acidic residues" evidence="1">
    <location>
        <begin position="413"/>
        <end position="423"/>
    </location>
</feature>
<dbReference type="AlphaFoldDB" id="A0A9P3UN89"/>
<keyword evidence="3" id="KW-1185">Reference proteome</keyword>
<feature type="region of interest" description="Disordered" evidence="1">
    <location>
        <begin position="765"/>
        <end position="812"/>
    </location>
</feature>
<proteinExistence type="predicted"/>
<feature type="compositionally biased region" description="Acidic residues" evidence="1">
    <location>
        <begin position="878"/>
        <end position="891"/>
    </location>
</feature>
<protein>
    <submittedName>
        <fullName evidence="2">Uncharacterized protein</fullName>
    </submittedName>
</protein>
<gene>
    <name evidence="2" type="ORF">LshimejAT787_0602340</name>
</gene>
<feature type="region of interest" description="Disordered" evidence="1">
    <location>
        <begin position="570"/>
        <end position="715"/>
    </location>
</feature>
<feature type="region of interest" description="Disordered" evidence="1">
    <location>
        <begin position="308"/>
        <end position="328"/>
    </location>
</feature>
<feature type="compositionally biased region" description="Polar residues" evidence="1">
    <location>
        <begin position="639"/>
        <end position="655"/>
    </location>
</feature>
<evidence type="ECO:0000256" key="1">
    <source>
        <dbReference type="SAM" id="MobiDB-lite"/>
    </source>
</evidence>
<feature type="compositionally biased region" description="Polar residues" evidence="1">
    <location>
        <begin position="803"/>
        <end position="812"/>
    </location>
</feature>
<feature type="compositionally biased region" description="Low complexity" evidence="1">
    <location>
        <begin position="675"/>
        <end position="688"/>
    </location>
</feature>
<reference evidence="2" key="1">
    <citation type="submission" date="2022-07" db="EMBL/GenBank/DDBJ databases">
        <title>The genome of Lyophyllum shimeji provides insight into the initial evolution of ectomycorrhizal fungal genome.</title>
        <authorList>
            <person name="Kobayashi Y."/>
            <person name="Shibata T."/>
            <person name="Hirakawa H."/>
            <person name="Shigenobu S."/>
            <person name="Nishiyama T."/>
            <person name="Yamada A."/>
            <person name="Hasebe M."/>
            <person name="Kawaguchi M."/>
        </authorList>
    </citation>
    <scope>NUCLEOTIDE SEQUENCE</scope>
    <source>
        <strain evidence="2">AT787</strain>
    </source>
</reference>
<feature type="compositionally biased region" description="Basic residues" evidence="1">
    <location>
        <begin position="260"/>
        <end position="275"/>
    </location>
</feature>